<comment type="caution">
    <text evidence="28">The sequence shown here is derived from an EMBL/GenBank/DDBJ whole genome shotgun (WGS) entry which is preliminary data.</text>
</comment>
<organism evidence="28 29">
    <name type="scientific">Danionella cerebrum</name>
    <dbReference type="NCBI Taxonomy" id="2873325"/>
    <lineage>
        <taxon>Eukaryota</taxon>
        <taxon>Metazoa</taxon>
        <taxon>Chordata</taxon>
        <taxon>Craniata</taxon>
        <taxon>Vertebrata</taxon>
        <taxon>Euteleostomi</taxon>
        <taxon>Actinopterygii</taxon>
        <taxon>Neopterygii</taxon>
        <taxon>Teleostei</taxon>
        <taxon>Ostariophysi</taxon>
        <taxon>Cypriniformes</taxon>
        <taxon>Danionidae</taxon>
        <taxon>Danioninae</taxon>
        <taxon>Danionella</taxon>
    </lineage>
</organism>
<dbReference type="InterPro" id="IPR036236">
    <property type="entry name" value="Znf_C2H2_sf"/>
</dbReference>
<dbReference type="PANTHER" id="PTHR10571:SF0">
    <property type="entry name" value="UDP-N-ACETYLGLUCOSAMINE--DOLICHYL-PHOSPHATE N-ACETYLGLUCOSAMINEPHOSPHOTRANSFERASE"/>
    <property type="match status" value="1"/>
</dbReference>
<keyword evidence="19" id="KW-0325">Glycoprotein</keyword>
<evidence type="ECO:0000256" key="4">
    <source>
        <dbReference type="ARBA" id="ARBA00009317"/>
    </source>
</evidence>
<comment type="similarity">
    <text evidence="4">Belongs to the glycosyltransferase 4 family.</text>
</comment>
<feature type="transmembrane region" description="Helical" evidence="26">
    <location>
        <begin position="6"/>
        <end position="28"/>
    </location>
</feature>
<dbReference type="SMART" id="SM00355">
    <property type="entry name" value="ZnF_C2H2"/>
    <property type="match status" value="9"/>
</dbReference>
<comment type="cofactor">
    <cofactor evidence="1">
        <name>Mg(2+)</name>
        <dbReference type="ChEBI" id="CHEBI:18420"/>
    </cofactor>
</comment>
<feature type="transmembrane region" description="Helical" evidence="26">
    <location>
        <begin position="193"/>
        <end position="209"/>
    </location>
</feature>
<keyword evidence="16" id="KW-0460">Magnesium</keyword>
<dbReference type="PROSITE" id="PS50157">
    <property type="entry name" value="ZINC_FINGER_C2H2_2"/>
    <property type="match status" value="5"/>
</dbReference>
<dbReference type="FunFam" id="3.30.160.60:FF:002279">
    <property type="entry name" value="Histone H4 transcription factor"/>
    <property type="match status" value="1"/>
</dbReference>
<evidence type="ECO:0000256" key="16">
    <source>
        <dbReference type="ARBA" id="ARBA00022842"/>
    </source>
</evidence>
<keyword evidence="18 26" id="KW-0472">Membrane</keyword>
<dbReference type="SUPFAM" id="SSF57667">
    <property type="entry name" value="beta-beta-alpha zinc fingers"/>
    <property type="match status" value="3"/>
</dbReference>
<dbReference type="EC" id="2.7.8.15" evidence="6"/>
<evidence type="ECO:0000256" key="10">
    <source>
        <dbReference type="ARBA" id="ARBA00022692"/>
    </source>
</evidence>
<name>A0A553RAU1_9TELE</name>
<evidence type="ECO:0000256" key="11">
    <source>
        <dbReference type="ARBA" id="ARBA00022723"/>
    </source>
</evidence>
<evidence type="ECO:0000256" key="23">
    <source>
        <dbReference type="ARBA" id="ARBA00045078"/>
    </source>
</evidence>
<dbReference type="CDD" id="cd06855">
    <property type="entry name" value="GT_GPT_euk"/>
    <property type="match status" value="1"/>
</dbReference>
<feature type="domain" description="C2H2-type" evidence="27">
    <location>
        <begin position="654"/>
        <end position="682"/>
    </location>
</feature>
<feature type="transmembrane region" description="Helical" evidence="26">
    <location>
        <begin position="167"/>
        <end position="186"/>
    </location>
</feature>
<evidence type="ECO:0000256" key="26">
    <source>
        <dbReference type="SAM" id="Phobius"/>
    </source>
</evidence>
<evidence type="ECO:0000313" key="28">
    <source>
        <dbReference type="EMBL" id="TRY99301.1"/>
    </source>
</evidence>
<evidence type="ECO:0000259" key="27">
    <source>
        <dbReference type="PROSITE" id="PS50157"/>
    </source>
</evidence>
<evidence type="ECO:0000256" key="5">
    <source>
        <dbReference type="ARBA" id="ARBA00011738"/>
    </source>
</evidence>
<evidence type="ECO:0000256" key="12">
    <source>
        <dbReference type="ARBA" id="ARBA00022737"/>
    </source>
</evidence>
<comment type="catalytic activity">
    <reaction evidence="23">
        <text>a di-trans,poly-cis-dolichyl phosphate + UDP-N-acetyl-alpha-D-glucosamine = an N-acetyl-alpha-D-glucosaminyl-diphospho-di-trans,poly-cis-dolichol + UMP</text>
        <dbReference type="Rhea" id="RHEA:13289"/>
        <dbReference type="Rhea" id="RHEA-COMP:19498"/>
        <dbReference type="Rhea" id="RHEA-COMP:19507"/>
        <dbReference type="ChEBI" id="CHEBI:57683"/>
        <dbReference type="ChEBI" id="CHEBI:57705"/>
        <dbReference type="ChEBI" id="CHEBI:57865"/>
        <dbReference type="ChEBI" id="CHEBI:58427"/>
        <dbReference type="EC" id="2.7.8.15"/>
    </reaction>
    <physiologicalReaction direction="left-to-right" evidence="23">
        <dbReference type="Rhea" id="RHEA:13290"/>
    </physiologicalReaction>
</comment>
<evidence type="ECO:0000256" key="15">
    <source>
        <dbReference type="ARBA" id="ARBA00022833"/>
    </source>
</evidence>
<dbReference type="FunFam" id="3.30.160.60:FF:000100">
    <property type="entry name" value="Zinc finger 45-like"/>
    <property type="match status" value="1"/>
</dbReference>
<dbReference type="PANTHER" id="PTHR10571">
    <property type="entry name" value="UDP-N-ACETYLGLUCOSAMINE--DOLICHYL-PHOSPHATE N-ACETYLGLUCOSAMINEPHOSPHOTRANSFERASE"/>
    <property type="match status" value="1"/>
</dbReference>
<dbReference type="GO" id="GO:0008270">
    <property type="term" value="F:zinc ion binding"/>
    <property type="evidence" value="ECO:0007669"/>
    <property type="project" value="UniProtKB-KW"/>
</dbReference>
<feature type="compositionally biased region" description="Low complexity" evidence="25">
    <location>
        <begin position="807"/>
        <end position="823"/>
    </location>
</feature>
<keyword evidence="11" id="KW-0479">Metal-binding</keyword>
<dbReference type="GO" id="GO:0006488">
    <property type="term" value="P:dolichol-linked oligosaccharide biosynthetic process"/>
    <property type="evidence" value="ECO:0007669"/>
    <property type="project" value="InterPro"/>
</dbReference>
<feature type="region of interest" description="Disordered" evidence="25">
    <location>
        <begin position="807"/>
        <end position="843"/>
    </location>
</feature>
<keyword evidence="10 26" id="KW-0812">Transmembrane</keyword>
<dbReference type="UniPathway" id="UPA00378"/>
<dbReference type="GO" id="GO:0003975">
    <property type="term" value="F:UDP-N-acetylglucosamine-dolichyl-phosphate N-acetylglucosaminephosphotransferase activity"/>
    <property type="evidence" value="ECO:0007669"/>
    <property type="project" value="UniProtKB-EC"/>
</dbReference>
<evidence type="ECO:0000256" key="17">
    <source>
        <dbReference type="ARBA" id="ARBA00022989"/>
    </source>
</evidence>
<evidence type="ECO:0000256" key="9">
    <source>
        <dbReference type="ARBA" id="ARBA00022679"/>
    </source>
</evidence>
<keyword evidence="8" id="KW-0328">Glycosyltransferase</keyword>
<dbReference type="AlphaFoldDB" id="A0A553RAU1"/>
<feature type="domain" description="C2H2-type" evidence="27">
    <location>
        <begin position="568"/>
        <end position="597"/>
    </location>
</feature>
<dbReference type="Pfam" id="PF00096">
    <property type="entry name" value="zf-C2H2"/>
    <property type="match status" value="3"/>
</dbReference>
<dbReference type="PROSITE" id="PS00028">
    <property type="entry name" value="ZINC_FINGER_C2H2_1"/>
    <property type="match status" value="6"/>
</dbReference>
<comment type="function">
    <text evidence="22">UDP-N-acetylglucosamine--dolichyl-phosphate N-acetylglucosaminephosphotransferase that operates in the biosynthetic pathway of dolichol-linked oligosaccharides, the glycan precursors employed in protein asparagine (N)-glycosylation. The assembly of dolichol-linked oligosaccharides begins on the cytosolic side of the endoplasmic reticulum membrane and finishes in its lumen. The sequential addition of sugars to dolichol pyrophosphate produces dolichol-linked oligosaccharides containing fourteen sugars, including two GlcNAcs, nine mannoses and three glucoses. Once assembled, the oligosaccharide is transferred from the lipid to nascent proteins by oligosaccharyltransferases. Catalyzes the initial step of dolichol-linked oligosaccharide biosynthesis, transfering GlcNAc-1-P from cytosolic UDP-GlcNAc onto the carrier lipid dolichyl phosphate (P-dolichol), yielding GlcNAc-P-P-dolichol embedded in the cytoplasmic leaflet of the endoplasmic reticulum membrane.</text>
</comment>
<keyword evidence="29" id="KW-1185">Reference proteome</keyword>
<dbReference type="OrthoDB" id="10039931at2759"/>
<dbReference type="EMBL" id="SRMA01025081">
    <property type="protein sequence ID" value="TRY99301.1"/>
    <property type="molecule type" value="Genomic_DNA"/>
</dbReference>
<dbReference type="Pfam" id="PF13894">
    <property type="entry name" value="zf-C2H2_4"/>
    <property type="match status" value="1"/>
</dbReference>
<feature type="domain" description="C2H2-type" evidence="27">
    <location>
        <begin position="711"/>
        <end position="741"/>
    </location>
</feature>
<feature type="transmembrane region" description="Helical" evidence="26">
    <location>
        <begin position="124"/>
        <end position="147"/>
    </location>
</feature>
<proteinExistence type="inferred from homology"/>
<keyword evidence="15" id="KW-0862">Zinc</keyword>
<reference evidence="28 29" key="1">
    <citation type="journal article" date="2019" name="Sci. Data">
        <title>Hybrid genome assembly and annotation of Danionella translucida.</title>
        <authorList>
            <person name="Kadobianskyi M."/>
            <person name="Schulze L."/>
            <person name="Schuelke M."/>
            <person name="Judkewitz B."/>
        </authorList>
    </citation>
    <scope>NUCLEOTIDE SEQUENCE [LARGE SCALE GENOMIC DNA]</scope>
    <source>
        <strain evidence="28 29">Bolton</strain>
    </source>
</reference>
<evidence type="ECO:0000256" key="14">
    <source>
        <dbReference type="ARBA" id="ARBA00022824"/>
    </source>
</evidence>
<evidence type="ECO:0000256" key="18">
    <source>
        <dbReference type="ARBA" id="ARBA00023136"/>
    </source>
</evidence>
<evidence type="ECO:0000256" key="3">
    <source>
        <dbReference type="ARBA" id="ARBA00004922"/>
    </source>
</evidence>
<evidence type="ECO:0000256" key="1">
    <source>
        <dbReference type="ARBA" id="ARBA00001946"/>
    </source>
</evidence>
<dbReference type="InterPro" id="IPR048439">
    <property type="entry name" value="DPAGT1_ins"/>
</dbReference>
<evidence type="ECO:0000256" key="6">
    <source>
        <dbReference type="ARBA" id="ARBA00013225"/>
    </source>
</evidence>
<feature type="transmembrane region" description="Helical" evidence="26">
    <location>
        <begin position="221"/>
        <end position="239"/>
    </location>
</feature>
<dbReference type="GO" id="GO:0005789">
    <property type="term" value="C:endoplasmic reticulum membrane"/>
    <property type="evidence" value="ECO:0007669"/>
    <property type="project" value="UniProtKB-SubCell"/>
</dbReference>
<comment type="pathway">
    <text evidence="3">Protein modification; protein glycosylation.</text>
</comment>
<feature type="transmembrane region" description="Helical" evidence="26">
    <location>
        <begin position="93"/>
        <end position="112"/>
    </location>
</feature>
<dbReference type="Gene3D" id="3.30.160.60">
    <property type="entry name" value="Classic Zinc Finger"/>
    <property type="match status" value="4"/>
</dbReference>
<comment type="subunit">
    <text evidence="5">Homodimer.</text>
</comment>
<keyword evidence="12" id="KW-0677">Repeat</keyword>
<dbReference type="Pfam" id="PF21383">
    <property type="entry name" value="DPAGT1_ins"/>
    <property type="match status" value="1"/>
</dbReference>
<evidence type="ECO:0000256" key="21">
    <source>
        <dbReference type="ARBA" id="ARBA00033238"/>
    </source>
</evidence>
<dbReference type="GO" id="GO:0016757">
    <property type="term" value="F:glycosyltransferase activity"/>
    <property type="evidence" value="ECO:0007669"/>
    <property type="project" value="UniProtKB-KW"/>
</dbReference>
<gene>
    <name evidence="28" type="ORF">DNTS_003991</name>
</gene>
<evidence type="ECO:0000256" key="2">
    <source>
        <dbReference type="ARBA" id="ARBA00004477"/>
    </source>
</evidence>
<sequence>MSPVPVLPLLINCFMSALGCIATIKLIPAFKEHFISARLYGMDLNKTKKKEVPESQGVISGTVFLIILFLFIPIPFLQCFMGEKCQRFPHNEFVQLIGALLAICCMIFLGFADDVLNLRWRHKLLLPTMASLPLLMVYFTNFGNTVIVVPKPFCILLGMHLDLGILYYVYMGMLAVFCTNAINILAGINGIESGQALFISGSIIIFNFLELNGDFRDDHVFSLYFMIPFFFTTLGLFYHNWYPSSVFVGDTFCYFAGMTFAVVGILGHFSKTMLLFFIPQVINFIYSLPQLFHIIPCPRHRLPRLQSETGKLGMSYSKFKQKDLGKLGQVIIKVAEMLWLLDVRRGHEGNDEFIECNNMTLINLVLKVLGPTHERTLTSIMLLIQVLGSTVAFGIRYHLVRLFYDHSSTMPPPRKRSIRREELQLELLCEWGSCQEVFHSMEEFCQHVEQHYKAAIDCQTELLEEERNCLWKECGFCSIEGDGEFLRHVLFHCYHTKLKQWGLAIFKSHSENGACSVGIQNRNIIPEVQEGFLCLWEHCEMSMDNPEWFYRHVEMHAHCLEASEDSVLFCGWKDCEASFNGRFKLREHMRSHTQEKLVACPTCGGMFANNTKFFDHIRRQIAIEGQRFQCSHCFKRFATERLLRDHMRNHVNHYKCPLCDMTCPSPSSLRNHIKFRHSNEKPYSCDYCEYSCKNLVDLRKHLDTHSSVPGYRCDFPDCNYSTRSMASIKHHYKRVHEGDYTPRYKCHVCEQCFTRGNNLTSHLRKKHQFKWPPGHPRFRYKEHEDGFLRLQLIRYESVELTEQLMQEQLEASDSTESSQTSTQHGDELYPAGALSTIDGSTEAGTRKEGAEVCRTMENSQSVLLVLSSTSSETNSVKEGAVMQQLKDTAQQLGMEVV</sequence>
<evidence type="ECO:0000313" key="29">
    <source>
        <dbReference type="Proteomes" id="UP000316079"/>
    </source>
</evidence>
<comment type="subcellular location">
    <subcellularLocation>
        <location evidence="2">Endoplasmic reticulum membrane</location>
        <topology evidence="2">Multi-pass membrane protein</topology>
    </subcellularLocation>
</comment>
<keyword evidence="9" id="KW-0808">Transferase</keyword>
<dbReference type="InterPro" id="IPR013087">
    <property type="entry name" value="Znf_C2H2_type"/>
</dbReference>
<feature type="domain" description="C2H2-type" evidence="27">
    <location>
        <begin position="744"/>
        <end position="772"/>
    </location>
</feature>
<keyword evidence="17 26" id="KW-1133">Transmembrane helix</keyword>
<evidence type="ECO:0000256" key="8">
    <source>
        <dbReference type="ARBA" id="ARBA00022676"/>
    </source>
</evidence>
<feature type="transmembrane region" description="Helical" evidence="26">
    <location>
        <begin position="275"/>
        <end position="295"/>
    </location>
</feature>
<evidence type="ECO:0000256" key="25">
    <source>
        <dbReference type="SAM" id="MobiDB-lite"/>
    </source>
</evidence>
<feature type="transmembrane region" description="Helical" evidence="26">
    <location>
        <begin position="251"/>
        <end position="269"/>
    </location>
</feature>
<dbReference type="InterPro" id="IPR000715">
    <property type="entry name" value="Glycosyl_transferase_4"/>
</dbReference>
<dbReference type="Pfam" id="PF00953">
    <property type="entry name" value="Glycos_transf_4"/>
    <property type="match status" value="1"/>
</dbReference>
<evidence type="ECO:0000256" key="24">
    <source>
        <dbReference type="PROSITE-ProRule" id="PRU00042"/>
    </source>
</evidence>
<evidence type="ECO:0000256" key="22">
    <source>
        <dbReference type="ARBA" id="ARBA00044717"/>
    </source>
</evidence>
<feature type="domain" description="C2H2-type" evidence="27">
    <location>
        <begin position="628"/>
        <end position="655"/>
    </location>
</feature>
<evidence type="ECO:0000256" key="19">
    <source>
        <dbReference type="ARBA" id="ARBA00023180"/>
    </source>
</evidence>
<evidence type="ECO:0000256" key="20">
    <source>
        <dbReference type="ARBA" id="ARBA00029567"/>
    </source>
</evidence>
<protein>
    <recommendedName>
        <fullName evidence="7">UDP-N-acetylglucosamine--dolichyl-phosphate N-acetylglucosaminephosphotransferase</fullName>
        <ecNumber evidence="6">2.7.8.15</ecNumber>
    </recommendedName>
    <alternativeName>
        <fullName evidence="20">GlcNAc-1-P transferase</fullName>
    </alternativeName>
    <alternativeName>
        <fullName evidence="21">N-acetylglucosamine-1-phosphate transferase</fullName>
    </alternativeName>
</protein>
<reference evidence="28" key="2">
    <citation type="submission" date="2019-04" db="EMBL/GenBank/DDBJ databases">
        <authorList>
            <person name="Kadobianskyi M."/>
            <person name="Schulze L."/>
            <person name="Schuelke M."/>
            <person name="Judkewitz B."/>
        </authorList>
    </citation>
    <scope>NUCLEOTIDE SEQUENCE</scope>
    <source>
        <strain evidence="28">Bolton</strain>
        <tissue evidence="28">Whole-body</tissue>
    </source>
</reference>
<dbReference type="Proteomes" id="UP000316079">
    <property type="component" value="Unassembled WGS sequence"/>
</dbReference>
<dbReference type="EMBL" id="SRMA01025081">
    <property type="protein sequence ID" value="TRY99302.1"/>
    <property type="molecule type" value="Genomic_DNA"/>
</dbReference>
<evidence type="ECO:0000256" key="7">
    <source>
        <dbReference type="ARBA" id="ARBA00017659"/>
    </source>
</evidence>
<keyword evidence="13 24" id="KW-0863">Zinc-finger</keyword>
<dbReference type="InterPro" id="IPR033895">
    <property type="entry name" value="GPT"/>
</dbReference>
<accession>A0A553RAU1</accession>
<dbReference type="STRING" id="623744.A0A553RAU1"/>
<feature type="transmembrane region" description="Helical" evidence="26">
    <location>
        <begin position="58"/>
        <end position="81"/>
    </location>
</feature>
<evidence type="ECO:0000256" key="13">
    <source>
        <dbReference type="ARBA" id="ARBA00022771"/>
    </source>
</evidence>
<keyword evidence="14" id="KW-0256">Endoplasmic reticulum</keyword>